<organism evidence="1">
    <name type="scientific">bioreactor metagenome</name>
    <dbReference type="NCBI Taxonomy" id="1076179"/>
    <lineage>
        <taxon>unclassified sequences</taxon>
        <taxon>metagenomes</taxon>
        <taxon>ecological metagenomes</taxon>
    </lineage>
</organism>
<reference evidence="1" key="1">
    <citation type="submission" date="2019-08" db="EMBL/GenBank/DDBJ databases">
        <authorList>
            <person name="Kucharzyk K."/>
            <person name="Murdoch R.W."/>
            <person name="Higgins S."/>
            <person name="Loffler F."/>
        </authorList>
    </citation>
    <scope>NUCLEOTIDE SEQUENCE</scope>
</reference>
<dbReference type="EMBL" id="VSSQ01119524">
    <property type="protein sequence ID" value="MPN52931.1"/>
    <property type="molecule type" value="Genomic_DNA"/>
</dbReference>
<protein>
    <submittedName>
        <fullName evidence="1">Uncharacterized protein</fullName>
    </submittedName>
</protein>
<gene>
    <name evidence="1" type="ORF">SDC9_200594</name>
</gene>
<comment type="caution">
    <text evidence="1">The sequence shown here is derived from an EMBL/GenBank/DDBJ whole genome shotgun (WGS) entry which is preliminary data.</text>
</comment>
<name>A0A645INN5_9ZZZZ</name>
<dbReference type="AlphaFoldDB" id="A0A645INN5"/>
<accession>A0A645INN5</accession>
<evidence type="ECO:0000313" key="1">
    <source>
        <dbReference type="EMBL" id="MPN52931.1"/>
    </source>
</evidence>
<proteinExistence type="predicted"/>
<sequence>MSFPKYDEIYKEILESVSDGKSRNIEAIRAMVTKQKNATDENCAVLVKTKI</sequence>